<comment type="similarity">
    <text evidence="1">Belongs to the Mo25 family.</text>
</comment>
<accession>A0AAD9R5V1</accession>
<dbReference type="EMBL" id="JARQWQ010000002">
    <property type="protein sequence ID" value="KAK2573336.1"/>
    <property type="molecule type" value="Genomic_DNA"/>
</dbReference>
<dbReference type="GO" id="GO:0043539">
    <property type="term" value="F:protein serine/threonine kinase activator activity"/>
    <property type="evidence" value="ECO:0007669"/>
    <property type="project" value="TreeGrafter"/>
</dbReference>
<dbReference type="GO" id="GO:0035556">
    <property type="term" value="P:intracellular signal transduction"/>
    <property type="evidence" value="ECO:0007669"/>
    <property type="project" value="TreeGrafter"/>
</dbReference>
<evidence type="ECO:0000256" key="1">
    <source>
        <dbReference type="ARBA" id="ARBA00011012"/>
    </source>
</evidence>
<organism evidence="2 3">
    <name type="scientific">Acropora cervicornis</name>
    <name type="common">Staghorn coral</name>
    <dbReference type="NCBI Taxonomy" id="6130"/>
    <lineage>
        <taxon>Eukaryota</taxon>
        <taxon>Metazoa</taxon>
        <taxon>Cnidaria</taxon>
        <taxon>Anthozoa</taxon>
        <taxon>Hexacorallia</taxon>
        <taxon>Scleractinia</taxon>
        <taxon>Astrocoeniina</taxon>
        <taxon>Acroporidae</taxon>
        <taxon>Acropora</taxon>
    </lineage>
</organism>
<gene>
    <name evidence="2" type="ORF">P5673_000982</name>
</gene>
<proteinExistence type="inferred from homology"/>
<reference evidence="2" key="2">
    <citation type="journal article" date="2023" name="Science">
        <title>Genomic signatures of disease resistance in endangered staghorn corals.</title>
        <authorList>
            <person name="Vollmer S.V."/>
            <person name="Selwyn J.D."/>
            <person name="Despard B.A."/>
            <person name="Roesel C.L."/>
        </authorList>
    </citation>
    <scope>NUCLEOTIDE SEQUENCE</scope>
    <source>
        <strain evidence="2">K2</strain>
    </source>
</reference>
<dbReference type="PANTHER" id="PTHR10182">
    <property type="entry name" value="CALCIUM-BINDING PROTEIN 39-RELATED"/>
    <property type="match status" value="1"/>
</dbReference>
<dbReference type="SUPFAM" id="SSF48371">
    <property type="entry name" value="ARM repeat"/>
    <property type="match status" value="1"/>
</dbReference>
<keyword evidence="3" id="KW-1185">Reference proteome</keyword>
<dbReference type="InterPro" id="IPR013878">
    <property type="entry name" value="Mo25"/>
</dbReference>
<dbReference type="InterPro" id="IPR016024">
    <property type="entry name" value="ARM-type_fold"/>
</dbReference>
<dbReference type="Gene3D" id="1.25.10.10">
    <property type="entry name" value="Leucine-rich Repeat Variant"/>
    <property type="match status" value="1"/>
</dbReference>
<name>A0AAD9R5V1_ACRCE</name>
<dbReference type="PANTHER" id="PTHR10182:SF3">
    <property type="entry name" value="PROTEIN MO25"/>
    <property type="match status" value="1"/>
</dbReference>
<comment type="caution">
    <text evidence="2">The sequence shown here is derived from an EMBL/GenBank/DDBJ whole genome shotgun (WGS) entry which is preliminary data.</text>
</comment>
<dbReference type="InterPro" id="IPR011989">
    <property type="entry name" value="ARM-like"/>
</dbReference>
<evidence type="ECO:0000313" key="3">
    <source>
        <dbReference type="Proteomes" id="UP001249851"/>
    </source>
</evidence>
<dbReference type="Pfam" id="PF08569">
    <property type="entry name" value="Mo25"/>
    <property type="match status" value="1"/>
</dbReference>
<sequence length="310" mass="35944">MPLFSSSKKNPVEAAKVTVDALKILSKESVSNKKTDKALEDISKQLGVMKIILFGTGDQAPLSEQVAQLAQEFYNNGIFELLVDNLHRLDFECKKDVAQIMNNILRRQIGTRYPTVEYLADHDKVLIALVEGYKNHEIALNCGVMLRECIRYEPLARRVLTADEFYNFFDYVEMSTFDIASDAFTTFKELLTKHKILCAEILEEGYEKLLGELLLDRHNFTVMTKYISNPENLKLMMNMLKDKSRNIQFEAFHVFKVFVANPNKTAPIHDILVRNKEKLVEFLTNFHNDRTEDEQFNDEKTYLIKQIKEL</sequence>
<reference evidence="2" key="1">
    <citation type="journal article" date="2023" name="G3 (Bethesda)">
        <title>Whole genome assembly and annotation of the endangered Caribbean coral Acropora cervicornis.</title>
        <authorList>
            <person name="Selwyn J.D."/>
            <person name="Vollmer S.V."/>
        </authorList>
    </citation>
    <scope>NUCLEOTIDE SEQUENCE</scope>
    <source>
        <strain evidence="2">K2</strain>
    </source>
</reference>
<dbReference type="Proteomes" id="UP001249851">
    <property type="component" value="Unassembled WGS sequence"/>
</dbReference>
<dbReference type="AlphaFoldDB" id="A0AAD9R5V1"/>
<evidence type="ECO:0000313" key="2">
    <source>
        <dbReference type="EMBL" id="KAK2573336.1"/>
    </source>
</evidence>
<protein>
    <submittedName>
        <fullName evidence="2">Calcium-binding protein 39</fullName>
    </submittedName>
</protein>